<dbReference type="PROSITE" id="PS51073">
    <property type="entry name" value="RPEL"/>
    <property type="match status" value="1"/>
</dbReference>
<dbReference type="VEuPathDB" id="MicrosporidiaDB:VICG_00648"/>
<dbReference type="OMA" id="TNARRMM"/>
<evidence type="ECO:0000313" key="4">
    <source>
        <dbReference type="Proteomes" id="UP000011082"/>
    </source>
</evidence>
<protein>
    <submittedName>
        <fullName evidence="3">Uncharacterized protein</fullName>
    </submittedName>
</protein>
<gene>
    <name evidence="3" type="ORF">VICG_00648</name>
</gene>
<evidence type="ECO:0000256" key="1">
    <source>
        <dbReference type="ARBA" id="ARBA00022737"/>
    </source>
</evidence>
<evidence type="ECO:0000256" key="2">
    <source>
        <dbReference type="PROSITE-ProRule" id="PRU00401"/>
    </source>
</evidence>
<sequence>MNSNILFEISKYLERPTGIRALDQAYESPEVLKQCRQNVSEFLNRKLQTRPTKNDLEKKNIIRKYILDFDYIHTVLESIDFRENEPKISPRIANIAKKIDFDIKRKMIIRKLGLDRNQ</sequence>
<dbReference type="RefSeq" id="XP_007604100.1">
    <property type="nucleotide sequence ID" value="XM_007604038.1"/>
</dbReference>
<name>L2GNQ4_VITCO</name>
<dbReference type="InterPro" id="IPR004018">
    <property type="entry name" value="RPEL_repeat"/>
</dbReference>
<keyword evidence="4" id="KW-1185">Reference proteome</keyword>
<dbReference type="OrthoDB" id="2195211at2759"/>
<dbReference type="Gene3D" id="6.10.140.2130">
    <property type="match status" value="1"/>
</dbReference>
<proteinExistence type="predicted"/>
<dbReference type="HOGENOM" id="CLU_2015912_0_0_1"/>
<feature type="repeat" description="RPEL" evidence="2">
    <location>
        <begin position="41"/>
        <end position="66"/>
    </location>
</feature>
<accession>L2GNQ4</accession>
<dbReference type="AlphaFoldDB" id="L2GNQ4"/>
<reference evidence="4" key="1">
    <citation type="submission" date="2011-05" db="EMBL/GenBank/DDBJ databases">
        <title>The genome sequence of Vittaforma corneae strain ATCC 50505.</title>
        <authorList>
            <consortium name="The Broad Institute Genome Sequencing Platform"/>
            <person name="Cuomo C."/>
            <person name="Didier E."/>
            <person name="Bowers L."/>
            <person name="Young S.K."/>
            <person name="Zeng Q."/>
            <person name="Gargeya S."/>
            <person name="Fitzgerald M."/>
            <person name="Haas B."/>
            <person name="Abouelleil A."/>
            <person name="Alvarado L."/>
            <person name="Arachchi H.M."/>
            <person name="Berlin A."/>
            <person name="Chapman S.B."/>
            <person name="Gearin G."/>
            <person name="Goldberg J."/>
            <person name="Griggs A."/>
            <person name="Gujja S."/>
            <person name="Hansen M."/>
            <person name="Heiman D."/>
            <person name="Howarth C."/>
            <person name="Larimer J."/>
            <person name="Lui A."/>
            <person name="MacDonald P.J.P."/>
            <person name="McCowen C."/>
            <person name="Montmayeur A."/>
            <person name="Murphy C."/>
            <person name="Neiman D."/>
            <person name="Pearson M."/>
            <person name="Priest M."/>
            <person name="Roberts A."/>
            <person name="Saif S."/>
            <person name="Shea T."/>
            <person name="Sisk P."/>
            <person name="Stolte C."/>
            <person name="Sykes S."/>
            <person name="Wortman J."/>
            <person name="Nusbaum C."/>
            <person name="Birren B."/>
        </authorList>
    </citation>
    <scope>NUCLEOTIDE SEQUENCE [LARGE SCALE GENOMIC DNA]</scope>
    <source>
        <strain evidence="4">ATCC 50505</strain>
    </source>
</reference>
<dbReference type="EMBL" id="JH370133">
    <property type="protein sequence ID" value="ELA42249.1"/>
    <property type="molecule type" value="Genomic_DNA"/>
</dbReference>
<dbReference type="GeneID" id="19881365"/>
<dbReference type="SMART" id="SM00707">
    <property type="entry name" value="RPEL"/>
    <property type="match status" value="1"/>
</dbReference>
<dbReference type="Pfam" id="PF02755">
    <property type="entry name" value="RPEL"/>
    <property type="match status" value="1"/>
</dbReference>
<dbReference type="InParanoid" id="L2GNQ4"/>
<keyword evidence="1" id="KW-0677">Repeat</keyword>
<dbReference type="Proteomes" id="UP000011082">
    <property type="component" value="Unassembled WGS sequence"/>
</dbReference>
<evidence type="ECO:0000313" key="3">
    <source>
        <dbReference type="EMBL" id="ELA42249.1"/>
    </source>
</evidence>
<organism evidence="3 4">
    <name type="scientific">Vittaforma corneae (strain ATCC 50505)</name>
    <name type="common">Microsporidian parasite</name>
    <name type="synonym">Nosema corneum</name>
    <dbReference type="NCBI Taxonomy" id="993615"/>
    <lineage>
        <taxon>Eukaryota</taxon>
        <taxon>Fungi</taxon>
        <taxon>Fungi incertae sedis</taxon>
        <taxon>Microsporidia</taxon>
        <taxon>Nosematidae</taxon>
        <taxon>Vittaforma</taxon>
    </lineage>
</organism>